<dbReference type="PANTHER" id="PTHR17204:SF25">
    <property type="entry name" value="RRM DOMAIN-CONTAINING PROTEIN"/>
    <property type="match status" value="1"/>
</dbReference>
<dbReference type="Gene3D" id="1.25.40.10">
    <property type="entry name" value="Tetratricopeptide repeat domain"/>
    <property type="match status" value="1"/>
</dbReference>
<dbReference type="PANTHER" id="PTHR17204">
    <property type="entry name" value="PRE-MRNA PROCESSING PROTEIN PRP39-RELATED"/>
    <property type="match status" value="1"/>
</dbReference>
<dbReference type="GO" id="GO:0008380">
    <property type="term" value="P:RNA splicing"/>
    <property type="evidence" value="ECO:0007669"/>
    <property type="project" value="UniProtKB-KW"/>
</dbReference>
<evidence type="ECO:0000256" key="5">
    <source>
        <dbReference type="ARBA" id="ARBA00023242"/>
    </source>
</evidence>
<comment type="caution">
    <text evidence="7">The sequence shown here is derived from an EMBL/GenBank/DDBJ whole genome shotgun (WGS) entry which is preliminary data.</text>
</comment>
<feature type="compositionally biased region" description="Basic and acidic residues" evidence="6">
    <location>
        <begin position="1"/>
        <end position="11"/>
    </location>
</feature>
<comment type="subcellular location">
    <subcellularLocation>
        <location evidence="1">Nucleus</location>
    </subcellularLocation>
</comment>
<name>A0A443RZ62_9ACAR</name>
<dbReference type="Pfam" id="PF23240">
    <property type="entry name" value="HAT_PRP39_N"/>
    <property type="match status" value="1"/>
</dbReference>
<evidence type="ECO:0000256" key="2">
    <source>
        <dbReference type="ARBA" id="ARBA00022664"/>
    </source>
</evidence>
<proteinExistence type="predicted"/>
<keyword evidence="2" id="KW-0507">mRNA processing</keyword>
<dbReference type="SUPFAM" id="SSF48452">
    <property type="entry name" value="TPR-like"/>
    <property type="match status" value="1"/>
</dbReference>
<evidence type="ECO:0000256" key="6">
    <source>
        <dbReference type="SAM" id="MobiDB-lite"/>
    </source>
</evidence>
<dbReference type="InterPro" id="IPR011990">
    <property type="entry name" value="TPR-like_helical_dom_sf"/>
</dbReference>
<reference evidence="7 8" key="1">
    <citation type="journal article" date="2018" name="Gigascience">
        <title>Genomes of trombidid mites reveal novel predicted allergens and laterally-transferred genes associated with secondary metabolism.</title>
        <authorList>
            <person name="Dong X."/>
            <person name="Chaisiri K."/>
            <person name="Xia D."/>
            <person name="Armstrong S.D."/>
            <person name="Fang Y."/>
            <person name="Donnelly M.J."/>
            <person name="Kadowaki T."/>
            <person name="McGarry J.W."/>
            <person name="Darby A.C."/>
            <person name="Makepeace B.L."/>
        </authorList>
    </citation>
    <scope>NUCLEOTIDE SEQUENCE [LARGE SCALE GENOMIC DNA]</scope>
    <source>
        <strain evidence="7">UoL-UT</strain>
    </source>
</reference>
<dbReference type="GO" id="GO:0005634">
    <property type="term" value="C:nucleus"/>
    <property type="evidence" value="ECO:0007669"/>
    <property type="project" value="UniProtKB-SubCell"/>
</dbReference>
<protein>
    <submittedName>
        <fullName evidence="7">Squamous cell carcinoma antigen recognized by T-cells 3-like protein</fullName>
    </submittedName>
</protein>
<evidence type="ECO:0000256" key="3">
    <source>
        <dbReference type="ARBA" id="ARBA00022737"/>
    </source>
</evidence>
<keyword evidence="5" id="KW-0539">Nucleus</keyword>
<keyword evidence="3" id="KW-0677">Repeat</keyword>
<feature type="region of interest" description="Disordered" evidence="6">
    <location>
        <begin position="1"/>
        <end position="22"/>
    </location>
</feature>
<dbReference type="VEuPathDB" id="VectorBase:LDEU011490"/>
<evidence type="ECO:0000313" key="8">
    <source>
        <dbReference type="Proteomes" id="UP000288716"/>
    </source>
</evidence>
<organism evidence="7 8">
    <name type="scientific">Leptotrombidium deliense</name>
    <dbReference type="NCBI Taxonomy" id="299467"/>
    <lineage>
        <taxon>Eukaryota</taxon>
        <taxon>Metazoa</taxon>
        <taxon>Ecdysozoa</taxon>
        <taxon>Arthropoda</taxon>
        <taxon>Chelicerata</taxon>
        <taxon>Arachnida</taxon>
        <taxon>Acari</taxon>
        <taxon>Acariformes</taxon>
        <taxon>Trombidiformes</taxon>
        <taxon>Prostigmata</taxon>
        <taxon>Anystina</taxon>
        <taxon>Parasitengona</taxon>
        <taxon>Trombiculoidea</taxon>
        <taxon>Trombiculidae</taxon>
        <taxon>Leptotrombidium</taxon>
    </lineage>
</organism>
<keyword evidence="8" id="KW-1185">Reference proteome</keyword>
<keyword evidence="4" id="KW-0508">mRNA splicing</keyword>
<gene>
    <name evidence="7" type="ORF">B4U80_05144</name>
</gene>
<dbReference type="STRING" id="299467.A0A443RZ62"/>
<evidence type="ECO:0000256" key="1">
    <source>
        <dbReference type="ARBA" id="ARBA00004123"/>
    </source>
</evidence>
<evidence type="ECO:0000313" key="7">
    <source>
        <dbReference type="EMBL" id="RWS20550.1"/>
    </source>
</evidence>
<dbReference type="Proteomes" id="UP000288716">
    <property type="component" value="Unassembled WGS sequence"/>
</dbReference>
<dbReference type="InterPro" id="IPR003107">
    <property type="entry name" value="HAT"/>
</dbReference>
<dbReference type="EMBL" id="NCKV01016903">
    <property type="protein sequence ID" value="RWS20550.1"/>
    <property type="molecule type" value="Genomic_DNA"/>
</dbReference>
<dbReference type="OrthoDB" id="360390at2759"/>
<dbReference type="GO" id="GO:0006397">
    <property type="term" value="P:mRNA processing"/>
    <property type="evidence" value="ECO:0007669"/>
    <property type="project" value="UniProtKB-KW"/>
</dbReference>
<accession>A0A443RZ62</accession>
<sequence length="222" mass="26016">MEKEEDQKSISDSDTSLEDDDNDDELLETQIFELKSKICDNPYDYNAYLQLIDLVRKSGDLIRLREARENMAAKFPLTPELWLQWIRDESGLATDEDQRNFVINLFDKATNDYVSPDIWLEYVQYSICLLGTTDGLKRIRSIFEEAVSAVGLDVQGGTLIWEAFREFEKSVVEITEEKQLSDQYARIFTLFKRQFSVPLIHMENKFDELKEWVSEMKDIVIN</sequence>
<evidence type="ECO:0000256" key="4">
    <source>
        <dbReference type="ARBA" id="ARBA00023187"/>
    </source>
</evidence>
<dbReference type="SMART" id="SM00386">
    <property type="entry name" value="HAT"/>
    <property type="match status" value="3"/>
</dbReference>
<dbReference type="AlphaFoldDB" id="A0A443RZ62"/>